<dbReference type="Pfam" id="PF00622">
    <property type="entry name" value="SPRY"/>
    <property type="match status" value="1"/>
</dbReference>
<name>A0A6G0WI87_9STRA</name>
<evidence type="ECO:0000313" key="4">
    <source>
        <dbReference type="EMBL" id="KAF0726919.1"/>
    </source>
</evidence>
<dbReference type="VEuPathDB" id="FungiDB:AeMF1_021081"/>
<feature type="region of interest" description="Disordered" evidence="2">
    <location>
        <begin position="99"/>
        <end position="121"/>
    </location>
</feature>
<keyword evidence="1" id="KW-0175">Coiled coil</keyword>
<comment type="caution">
    <text evidence="4">The sequence shown here is derived from an EMBL/GenBank/DDBJ whole genome shotgun (WGS) entry which is preliminary data.</text>
</comment>
<evidence type="ECO:0000313" key="5">
    <source>
        <dbReference type="Proteomes" id="UP000481153"/>
    </source>
</evidence>
<dbReference type="PROSITE" id="PS50188">
    <property type="entry name" value="B302_SPRY"/>
    <property type="match status" value="1"/>
</dbReference>
<evidence type="ECO:0000256" key="2">
    <source>
        <dbReference type="SAM" id="MobiDB-lite"/>
    </source>
</evidence>
<dbReference type="AlphaFoldDB" id="A0A6G0WI87"/>
<dbReference type="InterPro" id="IPR043136">
    <property type="entry name" value="B30.2/SPRY_sf"/>
</dbReference>
<dbReference type="EMBL" id="VJMJ01000204">
    <property type="protein sequence ID" value="KAF0726919.1"/>
    <property type="molecule type" value="Genomic_DNA"/>
</dbReference>
<dbReference type="Gene3D" id="2.60.120.920">
    <property type="match status" value="1"/>
</dbReference>
<dbReference type="SUPFAM" id="SSF49899">
    <property type="entry name" value="Concanavalin A-like lectins/glucanases"/>
    <property type="match status" value="1"/>
</dbReference>
<protein>
    <recommendedName>
        <fullName evidence="3">B30.2/SPRY domain-containing protein</fullName>
    </recommendedName>
</protein>
<gene>
    <name evidence="4" type="ORF">Ae201684_014911</name>
</gene>
<dbReference type="InterPro" id="IPR013320">
    <property type="entry name" value="ConA-like_dom_sf"/>
</dbReference>
<organism evidence="4 5">
    <name type="scientific">Aphanomyces euteiches</name>
    <dbReference type="NCBI Taxonomy" id="100861"/>
    <lineage>
        <taxon>Eukaryota</taxon>
        <taxon>Sar</taxon>
        <taxon>Stramenopiles</taxon>
        <taxon>Oomycota</taxon>
        <taxon>Saprolegniomycetes</taxon>
        <taxon>Saprolegniales</taxon>
        <taxon>Verrucalvaceae</taxon>
        <taxon>Aphanomyces</taxon>
    </lineage>
</organism>
<sequence length="301" mass="34089">MSMTTSPTAASLESNPVAKELVLKMKETCAASQKQLEKKRQQLLDLQAAQKAVYQSIVQQIATADAQIDEQLRTTREDMIRYDHQAKHFERLLAEQTAAEKNRQHQAKRQKTETPRPPPPHVEIAALGNRPFVASPRWDLERCGQFGCIINLGRTVRTTGEGWNVVIAKEPADHFTVRLTLPPTLRHPFAIGFTREPNFWKIPVINPPRIFAYHKTGWFLNAQKGSLCSRDGHEDEPFVDPLQSDDVLTVAYDYDLQTIGFKLNGKPLGDGPSFQQVKDLQLYPAIVSYDEDVEVEFVVDQ</sequence>
<evidence type="ECO:0000259" key="3">
    <source>
        <dbReference type="PROSITE" id="PS50188"/>
    </source>
</evidence>
<dbReference type="Proteomes" id="UP000481153">
    <property type="component" value="Unassembled WGS sequence"/>
</dbReference>
<evidence type="ECO:0000256" key="1">
    <source>
        <dbReference type="SAM" id="Coils"/>
    </source>
</evidence>
<dbReference type="InterPro" id="IPR003877">
    <property type="entry name" value="SPRY_dom"/>
</dbReference>
<dbReference type="CDD" id="cd11709">
    <property type="entry name" value="SPRY"/>
    <property type="match status" value="1"/>
</dbReference>
<feature type="coiled-coil region" evidence="1">
    <location>
        <begin position="22"/>
        <end position="49"/>
    </location>
</feature>
<keyword evidence="5" id="KW-1185">Reference proteome</keyword>
<proteinExistence type="predicted"/>
<feature type="domain" description="B30.2/SPRY" evidence="3">
    <location>
        <begin position="91"/>
        <end position="301"/>
    </location>
</feature>
<dbReference type="InterPro" id="IPR001870">
    <property type="entry name" value="B30.2/SPRY"/>
</dbReference>
<reference evidence="4 5" key="1">
    <citation type="submission" date="2019-07" db="EMBL/GenBank/DDBJ databases">
        <title>Genomics analysis of Aphanomyces spp. identifies a new class of oomycete effector associated with host adaptation.</title>
        <authorList>
            <person name="Gaulin E."/>
        </authorList>
    </citation>
    <scope>NUCLEOTIDE SEQUENCE [LARGE SCALE GENOMIC DNA]</scope>
    <source>
        <strain evidence="4 5">ATCC 201684</strain>
    </source>
</reference>
<accession>A0A6G0WI87</accession>